<name>I4C9I8_DESTA</name>
<comment type="cofactor">
    <cofactor evidence="1">
        <name>Mg(2+)</name>
        <dbReference type="ChEBI" id="CHEBI:18420"/>
    </cofactor>
</comment>
<accession>I4C9I8</accession>
<sequence>MKTFLDPRLKSLLRDIADEEPESYVVGGALRDYLMGEVHWTDLDIAVAGNGFLLSKHWADRHRASFVPLDDFFGTGRIVLVSEEPVTIDVSSFKGSDIRKDLRMRDFTVNALAVRVQDFLTHSMDRIVDVVDGRRDILSKTIRACSERSFHDDPLRILRAFRFAANLQFALDPATLIDMQQEVTRLAEISPERIRDELFALLAADSSIEALEIMDKAGVIEILFPVTTAMRGCTQNEFHHLDVWGHTLETVRQLEKLMLDPESLFGSLGPWIKEYLNDCPVKGRPRRTLLKMAALFHDSGKPESRFIDPTGRVRFFGHEKVSKEIVDRYGERLKLANRESSILGNLVEGHMRPTIFTGEQVTKRAVLRLCRRFGDDTSGLLLLFLADLAATRGPARTPESEERAREQVVSALEICFDTEQSPPKPLLSGHDIMDSLGLTPGPDIGRILKHIGELQDAGEVTTKEEALEAAAAMLNSESPARES</sequence>
<dbReference type="InterPro" id="IPR003607">
    <property type="entry name" value="HD/PDEase_dom"/>
</dbReference>
<evidence type="ECO:0000256" key="5">
    <source>
        <dbReference type="ARBA" id="ARBA00022694"/>
    </source>
</evidence>
<comment type="similarity">
    <text evidence="2 11">Belongs to the tRNA nucleotidyltransferase/poly(A) polymerase family.</text>
</comment>
<evidence type="ECO:0000313" key="13">
    <source>
        <dbReference type="EMBL" id="AFM26229.1"/>
    </source>
</evidence>
<dbReference type="HOGENOM" id="CLU_015961_6_2_7"/>
<keyword evidence="5" id="KW-0819">tRNA processing</keyword>
<dbReference type="AlphaFoldDB" id="I4C9I8"/>
<feature type="domain" description="HD/PDEase" evidence="12">
    <location>
        <begin position="239"/>
        <end position="401"/>
    </location>
</feature>
<keyword evidence="10 11" id="KW-0694">RNA-binding</keyword>
<keyword evidence="9" id="KW-0460">Magnesium</keyword>
<dbReference type="GO" id="GO:0016779">
    <property type="term" value="F:nucleotidyltransferase activity"/>
    <property type="evidence" value="ECO:0007669"/>
    <property type="project" value="UniProtKB-KW"/>
</dbReference>
<dbReference type="OrthoDB" id="9805698at2"/>
<dbReference type="SMART" id="SM00471">
    <property type="entry name" value="HDc"/>
    <property type="match status" value="1"/>
</dbReference>
<evidence type="ECO:0000256" key="3">
    <source>
        <dbReference type="ARBA" id="ARBA00022555"/>
    </source>
</evidence>
<evidence type="ECO:0000313" key="14">
    <source>
        <dbReference type="Proteomes" id="UP000006055"/>
    </source>
</evidence>
<evidence type="ECO:0000256" key="1">
    <source>
        <dbReference type="ARBA" id="ARBA00001946"/>
    </source>
</evidence>
<proteinExistence type="inferred from homology"/>
<dbReference type="STRING" id="706587.Desti_3581"/>
<dbReference type="KEGG" id="dti:Desti_3581"/>
<dbReference type="InterPro" id="IPR050124">
    <property type="entry name" value="tRNA_CCA-adding_enzyme"/>
</dbReference>
<dbReference type="InterPro" id="IPR006674">
    <property type="entry name" value="HD_domain"/>
</dbReference>
<dbReference type="GO" id="GO:0000049">
    <property type="term" value="F:tRNA binding"/>
    <property type="evidence" value="ECO:0007669"/>
    <property type="project" value="UniProtKB-KW"/>
</dbReference>
<dbReference type="PANTHER" id="PTHR47545:SF2">
    <property type="entry name" value="CC-ADDING TRNA NUCLEOTIDYLTRANSFERASE"/>
    <property type="match status" value="1"/>
</dbReference>
<evidence type="ECO:0000256" key="10">
    <source>
        <dbReference type="ARBA" id="ARBA00022884"/>
    </source>
</evidence>
<dbReference type="CDD" id="cd00077">
    <property type="entry name" value="HDc"/>
    <property type="match status" value="1"/>
</dbReference>
<keyword evidence="14" id="KW-1185">Reference proteome</keyword>
<evidence type="ECO:0000256" key="8">
    <source>
        <dbReference type="ARBA" id="ARBA00022741"/>
    </source>
</evidence>
<dbReference type="Pfam" id="PF12627">
    <property type="entry name" value="PolyA_pol_RNAbd"/>
    <property type="match status" value="1"/>
</dbReference>
<evidence type="ECO:0000256" key="6">
    <source>
        <dbReference type="ARBA" id="ARBA00022695"/>
    </source>
</evidence>
<organism evidence="13 14">
    <name type="scientific">Desulfomonile tiedjei (strain ATCC 49306 / DSM 6799 / DCB-1)</name>
    <dbReference type="NCBI Taxonomy" id="706587"/>
    <lineage>
        <taxon>Bacteria</taxon>
        <taxon>Pseudomonadati</taxon>
        <taxon>Thermodesulfobacteriota</taxon>
        <taxon>Desulfomonilia</taxon>
        <taxon>Desulfomonilales</taxon>
        <taxon>Desulfomonilaceae</taxon>
        <taxon>Desulfomonile</taxon>
    </lineage>
</organism>
<dbReference type="Pfam" id="PF01966">
    <property type="entry name" value="HD"/>
    <property type="match status" value="1"/>
</dbReference>
<keyword evidence="8" id="KW-0547">Nucleotide-binding</keyword>
<evidence type="ECO:0000256" key="9">
    <source>
        <dbReference type="ARBA" id="ARBA00022842"/>
    </source>
</evidence>
<dbReference type="SUPFAM" id="SSF81301">
    <property type="entry name" value="Nucleotidyltransferase"/>
    <property type="match status" value="1"/>
</dbReference>
<dbReference type="RefSeq" id="WP_014811359.1">
    <property type="nucleotide sequence ID" value="NC_018025.1"/>
</dbReference>
<dbReference type="GO" id="GO:0046872">
    <property type="term" value="F:metal ion binding"/>
    <property type="evidence" value="ECO:0007669"/>
    <property type="project" value="UniProtKB-KW"/>
</dbReference>
<keyword evidence="7" id="KW-0479">Metal-binding</keyword>
<evidence type="ECO:0000256" key="2">
    <source>
        <dbReference type="ARBA" id="ARBA00007265"/>
    </source>
</evidence>
<dbReference type="Gene3D" id="1.10.3090.10">
    <property type="entry name" value="cca-adding enzyme, domain 2"/>
    <property type="match status" value="1"/>
</dbReference>
<gene>
    <name evidence="13" type="ordered locus">Desti_3581</name>
</gene>
<evidence type="ECO:0000259" key="12">
    <source>
        <dbReference type="SMART" id="SM00471"/>
    </source>
</evidence>
<dbReference type="InterPro" id="IPR002646">
    <property type="entry name" value="PolA_pol_head_dom"/>
</dbReference>
<dbReference type="Gene3D" id="3.30.460.10">
    <property type="entry name" value="Beta Polymerase, domain 2"/>
    <property type="match status" value="1"/>
</dbReference>
<keyword evidence="3" id="KW-0820">tRNA-binding</keyword>
<keyword evidence="6" id="KW-0548">Nucleotidyltransferase</keyword>
<dbReference type="Proteomes" id="UP000006055">
    <property type="component" value="Chromosome"/>
</dbReference>
<dbReference type="InterPro" id="IPR032828">
    <property type="entry name" value="PolyA_RNA-bd"/>
</dbReference>
<dbReference type="GO" id="GO:0008033">
    <property type="term" value="P:tRNA processing"/>
    <property type="evidence" value="ECO:0007669"/>
    <property type="project" value="UniProtKB-KW"/>
</dbReference>
<evidence type="ECO:0000256" key="7">
    <source>
        <dbReference type="ARBA" id="ARBA00022723"/>
    </source>
</evidence>
<dbReference type="eggNOG" id="COG0617">
    <property type="taxonomic scope" value="Bacteria"/>
</dbReference>
<dbReference type="GO" id="GO:0000166">
    <property type="term" value="F:nucleotide binding"/>
    <property type="evidence" value="ECO:0007669"/>
    <property type="project" value="UniProtKB-KW"/>
</dbReference>
<protein>
    <submittedName>
        <fullName evidence="13">tRNA nucleotidyltransferase/poly(A) polymerase</fullName>
    </submittedName>
</protein>
<dbReference type="PANTHER" id="PTHR47545">
    <property type="entry name" value="MULTIFUNCTIONAL CCA PROTEIN"/>
    <property type="match status" value="1"/>
</dbReference>
<dbReference type="InterPro" id="IPR043519">
    <property type="entry name" value="NT_sf"/>
</dbReference>
<dbReference type="Pfam" id="PF01743">
    <property type="entry name" value="PolyA_pol"/>
    <property type="match status" value="1"/>
</dbReference>
<keyword evidence="4 11" id="KW-0808">Transferase</keyword>
<evidence type="ECO:0000256" key="11">
    <source>
        <dbReference type="RuleBase" id="RU003953"/>
    </source>
</evidence>
<reference evidence="14" key="1">
    <citation type="submission" date="2012-06" db="EMBL/GenBank/DDBJ databases">
        <title>Complete sequence of chromosome of Desulfomonile tiedjei DSM 6799.</title>
        <authorList>
            <person name="Lucas S."/>
            <person name="Copeland A."/>
            <person name="Lapidus A."/>
            <person name="Glavina del Rio T."/>
            <person name="Dalin E."/>
            <person name="Tice H."/>
            <person name="Bruce D."/>
            <person name="Goodwin L."/>
            <person name="Pitluck S."/>
            <person name="Peters L."/>
            <person name="Ovchinnikova G."/>
            <person name="Zeytun A."/>
            <person name="Lu M."/>
            <person name="Kyrpides N."/>
            <person name="Mavromatis K."/>
            <person name="Ivanova N."/>
            <person name="Brettin T."/>
            <person name="Detter J.C."/>
            <person name="Han C."/>
            <person name="Larimer F."/>
            <person name="Land M."/>
            <person name="Hauser L."/>
            <person name="Markowitz V."/>
            <person name="Cheng J.-F."/>
            <person name="Hugenholtz P."/>
            <person name="Woyke T."/>
            <person name="Wu D."/>
            <person name="Spring S."/>
            <person name="Schroeder M."/>
            <person name="Brambilla E."/>
            <person name="Klenk H.-P."/>
            <person name="Eisen J.A."/>
        </authorList>
    </citation>
    <scope>NUCLEOTIDE SEQUENCE [LARGE SCALE GENOMIC DNA]</scope>
    <source>
        <strain evidence="14">ATCC 49306 / DSM 6799 / DCB-1</strain>
    </source>
</reference>
<evidence type="ECO:0000256" key="4">
    <source>
        <dbReference type="ARBA" id="ARBA00022679"/>
    </source>
</evidence>
<dbReference type="SUPFAM" id="SSF81891">
    <property type="entry name" value="Poly A polymerase C-terminal region-like"/>
    <property type="match status" value="1"/>
</dbReference>
<dbReference type="EMBL" id="CP003360">
    <property type="protein sequence ID" value="AFM26229.1"/>
    <property type="molecule type" value="Genomic_DNA"/>
</dbReference>